<proteinExistence type="predicted"/>
<sequence>MKLKKNRWLIALSAIAIHLSIGSAYAYSVYKNPIVETLGWKSTQITLAFTLAIAFLGISAASFGRLVEKKVHAFQPF</sequence>
<dbReference type="Proteomes" id="UP000018896">
    <property type="component" value="Unassembled WGS sequence"/>
</dbReference>
<dbReference type="SUPFAM" id="SSF103473">
    <property type="entry name" value="MFS general substrate transporter"/>
    <property type="match status" value="1"/>
</dbReference>
<name>W4QSR8_HALA3</name>
<feature type="transmembrane region" description="Helical" evidence="1">
    <location>
        <begin position="45"/>
        <end position="67"/>
    </location>
</feature>
<dbReference type="STRING" id="1236973.JCM9157_2241"/>
<evidence type="ECO:0000313" key="2">
    <source>
        <dbReference type="EMBL" id="GAE35146.1"/>
    </source>
</evidence>
<keyword evidence="1" id="KW-0812">Transmembrane</keyword>
<protein>
    <submittedName>
        <fullName evidence="2">Oxalate: formate antiporter</fullName>
    </submittedName>
</protein>
<comment type="caution">
    <text evidence="2">The sequence shown here is derived from an EMBL/GenBank/DDBJ whole genome shotgun (WGS) entry which is preliminary data.</text>
</comment>
<gene>
    <name evidence="2" type="ORF">JCM9157_2241</name>
</gene>
<dbReference type="AlphaFoldDB" id="W4QSR8"/>
<evidence type="ECO:0000313" key="3">
    <source>
        <dbReference type="Proteomes" id="UP000018896"/>
    </source>
</evidence>
<dbReference type="EMBL" id="BAUV01000015">
    <property type="protein sequence ID" value="GAE35146.1"/>
    <property type="molecule type" value="Genomic_DNA"/>
</dbReference>
<evidence type="ECO:0000256" key="1">
    <source>
        <dbReference type="SAM" id="Phobius"/>
    </source>
</evidence>
<keyword evidence="1" id="KW-1133">Transmembrane helix</keyword>
<organism evidence="2 3">
    <name type="scientific">Halalkalibacter akibai (strain ATCC 43226 / DSM 21942 / CIP 109018 / JCM 9157 / 1139)</name>
    <name type="common">Bacillus akibai</name>
    <dbReference type="NCBI Taxonomy" id="1236973"/>
    <lineage>
        <taxon>Bacteria</taxon>
        <taxon>Bacillati</taxon>
        <taxon>Bacillota</taxon>
        <taxon>Bacilli</taxon>
        <taxon>Bacillales</taxon>
        <taxon>Bacillaceae</taxon>
        <taxon>Halalkalibacter</taxon>
    </lineage>
</organism>
<keyword evidence="1" id="KW-0472">Membrane</keyword>
<accession>W4QSR8</accession>
<dbReference type="InterPro" id="IPR036259">
    <property type="entry name" value="MFS_trans_sf"/>
</dbReference>
<keyword evidence="3" id="KW-1185">Reference proteome</keyword>
<dbReference type="eggNOG" id="COG2223">
    <property type="taxonomic scope" value="Bacteria"/>
</dbReference>
<reference evidence="2 3" key="1">
    <citation type="journal article" date="2014" name="Genome Announc.">
        <title>Draft Genome Sequences of Three Alkaliphilic Bacillus Strains, Bacillus wakoensis JCM 9140T, Bacillus akibai JCM 9157T, and Bacillus hemicellulosilyticus JCM 9152T.</title>
        <authorList>
            <person name="Yuki M."/>
            <person name="Oshima K."/>
            <person name="Suda W."/>
            <person name="Oshida Y."/>
            <person name="Kitamura K."/>
            <person name="Iida T."/>
            <person name="Hattori M."/>
            <person name="Ohkuma M."/>
        </authorList>
    </citation>
    <scope>NUCLEOTIDE SEQUENCE [LARGE SCALE GENOMIC DNA]</scope>
    <source>
        <strain evidence="2 3">JCM 9157</strain>
    </source>
</reference>